<evidence type="ECO:0000256" key="1">
    <source>
        <dbReference type="PIRSR" id="PIRSR613078-1"/>
    </source>
</evidence>
<dbReference type="AlphaFoldDB" id="A0A7V7PP20"/>
<dbReference type="PROSITE" id="PS00175">
    <property type="entry name" value="PG_MUTASE"/>
    <property type="match status" value="1"/>
</dbReference>
<dbReference type="RefSeq" id="WP_150970116.1">
    <property type="nucleotide sequence ID" value="NZ_VZDO01000009.1"/>
</dbReference>
<dbReference type="GO" id="GO:0016791">
    <property type="term" value="F:phosphatase activity"/>
    <property type="evidence" value="ECO:0007669"/>
    <property type="project" value="TreeGrafter"/>
</dbReference>
<gene>
    <name evidence="3" type="ORF">F6X38_12265</name>
</gene>
<organism evidence="3 4">
    <name type="scientific">Plantimonas leprariae</name>
    <dbReference type="NCBI Taxonomy" id="2615207"/>
    <lineage>
        <taxon>Bacteria</taxon>
        <taxon>Pseudomonadati</taxon>
        <taxon>Pseudomonadota</taxon>
        <taxon>Alphaproteobacteria</taxon>
        <taxon>Hyphomicrobiales</taxon>
        <taxon>Aurantimonadaceae</taxon>
        <taxon>Plantimonas</taxon>
    </lineage>
</organism>
<dbReference type="InterPro" id="IPR029033">
    <property type="entry name" value="His_PPase_superfam"/>
</dbReference>
<dbReference type="Gene3D" id="3.40.50.1240">
    <property type="entry name" value="Phosphoglycerate mutase-like"/>
    <property type="match status" value="1"/>
</dbReference>
<name>A0A7V7PP20_9HYPH</name>
<feature type="active site" description="Tele-phosphohistidine intermediate" evidence="1">
    <location>
        <position position="10"/>
    </location>
</feature>
<protein>
    <submittedName>
        <fullName evidence="3">Histidine phosphatase family protein</fullName>
    </submittedName>
</protein>
<feature type="active site" description="Proton donor/acceptor" evidence="1">
    <location>
        <position position="91"/>
    </location>
</feature>
<dbReference type="InterPro" id="IPR001345">
    <property type="entry name" value="PG/BPGM_mutase_AS"/>
</dbReference>
<reference evidence="3 4" key="1">
    <citation type="submission" date="2019-09" db="EMBL/GenBank/DDBJ databases">
        <title>YIM 132180 draft genome.</title>
        <authorList>
            <person name="Zhang K."/>
        </authorList>
    </citation>
    <scope>NUCLEOTIDE SEQUENCE [LARGE SCALE GENOMIC DNA]</scope>
    <source>
        <strain evidence="3 4">YIM 132180</strain>
    </source>
</reference>
<feature type="binding site" evidence="2">
    <location>
        <position position="64"/>
    </location>
    <ligand>
        <name>substrate</name>
    </ligand>
</feature>
<dbReference type="PIRSF" id="PIRSF000709">
    <property type="entry name" value="6PFK_2-Ptase"/>
    <property type="match status" value="1"/>
</dbReference>
<dbReference type="InterPro" id="IPR050275">
    <property type="entry name" value="PGM_Phosphatase"/>
</dbReference>
<accession>A0A7V7PP20</accession>
<feature type="binding site" evidence="2">
    <location>
        <begin position="9"/>
        <end position="16"/>
    </location>
    <ligand>
        <name>substrate</name>
    </ligand>
</feature>
<sequence>MLPHLVLCRHGETDWNAERRIQGQTDVPMNRRGLDQAERNGETLRGLVGAGAPGWDFLASPMTRTRDTMAILRRALDLPADDYATDPRLMELNFGDWQGSTLAEIDVIQPNAVATRDRAKWSYVPSGEAGESYAMLEERMAAVFEALRRPTIVVAHGGIMRCFLRRYGGMDADAAAHVAIRQDRILEYRDGEIAWR</sequence>
<evidence type="ECO:0000256" key="2">
    <source>
        <dbReference type="PIRSR" id="PIRSR613078-2"/>
    </source>
</evidence>
<dbReference type="CDD" id="cd07067">
    <property type="entry name" value="HP_PGM_like"/>
    <property type="match status" value="1"/>
</dbReference>
<dbReference type="PANTHER" id="PTHR48100:SF59">
    <property type="entry name" value="ADENOSYLCOBALAMIN_ALPHA-RIBAZOLE PHOSPHATASE"/>
    <property type="match status" value="1"/>
</dbReference>
<dbReference type="EMBL" id="VZDO01000009">
    <property type="protein sequence ID" value="KAB0679592.1"/>
    <property type="molecule type" value="Genomic_DNA"/>
</dbReference>
<dbReference type="Proteomes" id="UP000432089">
    <property type="component" value="Unassembled WGS sequence"/>
</dbReference>
<evidence type="ECO:0000313" key="3">
    <source>
        <dbReference type="EMBL" id="KAB0679592.1"/>
    </source>
</evidence>
<dbReference type="GO" id="GO:0005737">
    <property type="term" value="C:cytoplasm"/>
    <property type="evidence" value="ECO:0007669"/>
    <property type="project" value="TreeGrafter"/>
</dbReference>
<dbReference type="InterPro" id="IPR013078">
    <property type="entry name" value="His_Pase_superF_clade-1"/>
</dbReference>
<comment type="caution">
    <text evidence="3">The sequence shown here is derived from an EMBL/GenBank/DDBJ whole genome shotgun (WGS) entry which is preliminary data.</text>
</comment>
<dbReference type="PANTHER" id="PTHR48100">
    <property type="entry name" value="BROAD-SPECIFICITY PHOSPHATASE YOR283W-RELATED"/>
    <property type="match status" value="1"/>
</dbReference>
<proteinExistence type="predicted"/>
<keyword evidence="4" id="KW-1185">Reference proteome</keyword>
<dbReference type="Pfam" id="PF00300">
    <property type="entry name" value="His_Phos_1"/>
    <property type="match status" value="1"/>
</dbReference>
<dbReference type="SUPFAM" id="SSF53254">
    <property type="entry name" value="Phosphoglycerate mutase-like"/>
    <property type="match status" value="1"/>
</dbReference>
<evidence type="ECO:0000313" key="4">
    <source>
        <dbReference type="Proteomes" id="UP000432089"/>
    </source>
</evidence>
<dbReference type="SMART" id="SM00855">
    <property type="entry name" value="PGAM"/>
    <property type="match status" value="1"/>
</dbReference>